<evidence type="ECO:0000256" key="1">
    <source>
        <dbReference type="SAM" id="Phobius"/>
    </source>
</evidence>
<evidence type="ECO:0000313" key="3">
    <source>
        <dbReference type="Proteomes" id="UP000574390"/>
    </source>
</evidence>
<gene>
    <name evidence="2" type="primary">TTC8_3</name>
    <name evidence="2" type="ORF">FOZ62_012523</name>
</gene>
<keyword evidence="1" id="KW-0472">Membrane</keyword>
<dbReference type="AlphaFoldDB" id="A0A7J6Q1L4"/>
<dbReference type="Proteomes" id="UP000574390">
    <property type="component" value="Unassembled WGS sequence"/>
</dbReference>
<sequence length="157" mass="17963">PDVVNIKRRGTSPRSRRVLEISQLEEGMSVEAGGAHSLKRYPVWVASRHQLSARSSLSWTASWVRLFALLFACFIHPFITSRGMAASIRSGRTAGDIPSEYQKSVNPFFLAMSKFRRRRWEEVIDICSGLLQENPRDESAWFLKCRALTMKNFIDDL</sequence>
<dbReference type="PANTHER" id="PTHR44177">
    <property type="entry name" value="TETRATRICOPEPTIDE REPEAT PROTEIN 8"/>
    <property type="match status" value="1"/>
</dbReference>
<evidence type="ECO:0000313" key="2">
    <source>
        <dbReference type="EMBL" id="KAF4702042.1"/>
    </source>
</evidence>
<keyword evidence="1" id="KW-0812">Transmembrane</keyword>
<proteinExistence type="predicted"/>
<feature type="non-terminal residue" evidence="2">
    <location>
        <position position="157"/>
    </location>
</feature>
<dbReference type="EMBL" id="JABANM010032977">
    <property type="protein sequence ID" value="KAF4702042.1"/>
    <property type="molecule type" value="Genomic_DNA"/>
</dbReference>
<keyword evidence="1" id="KW-1133">Transmembrane helix</keyword>
<accession>A0A7J6Q1L4</accession>
<dbReference type="GO" id="GO:0036064">
    <property type="term" value="C:ciliary basal body"/>
    <property type="evidence" value="ECO:0007669"/>
    <property type="project" value="TreeGrafter"/>
</dbReference>
<comment type="caution">
    <text evidence="2">The sequence shown here is derived from an EMBL/GenBank/DDBJ whole genome shotgun (WGS) entry which is preliminary data.</text>
</comment>
<name>A0A7J6Q1L4_PEROL</name>
<organism evidence="2 3">
    <name type="scientific">Perkinsus olseni</name>
    <name type="common">Perkinsus atlanticus</name>
    <dbReference type="NCBI Taxonomy" id="32597"/>
    <lineage>
        <taxon>Eukaryota</taxon>
        <taxon>Sar</taxon>
        <taxon>Alveolata</taxon>
        <taxon>Perkinsozoa</taxon>
        <taxon>Perkinsea</taxon>
        <taxon>Perkinsida</taxon>
        <taxon>Perkinsidae</taxon>
        <taxon>Perkinsus</taxon>
    </lineage>
</organism>
<feature type="non-terminal residue" evidence="2">
    <location>
        <position position="1"/>
    </location>
</feature>
<dbReference type="InterPro" id="IPR028796">
    <property type="entry name" value="BBS8"/>
</dbReference>
<feature type="transmembrane region" description="Helical" evidence="1">
    <location>
        <begin position="57"/>
        <end position="79"/>
    </location>
</feature>
<reference evidence="2 3" key="1">
    <citation type="submission" date="2020-04" db="EMBL/GenBank/DDBJ databases">
        <title>Perkinsus olseni comparative genomics.</title>
        <authorList>
            <person name="Bogema D.R."/>
        </authorList>
    </citation>
    <scope>NUCLEOTIDE SEQUENCE [LARGE SCALE GENOMIC DNA]</scope>
    <source>
        <strain evidence="2">ATCC PRA-205</strain>
    </source>
</reference>
<protein>
    <submittedName>
        <fullName evidence="2">Tetratricopeptide repeat protein 8</fullName>
    </submittedName>
</protein>
<dbReference type="GO" id="GO:0034464">
    <property type="term" value="C:BBSome"/>
    <property type="evidence" value="ECO:0007669"/>
    <property type="project" value="InterPro"/>
</dbReference>
<dbReference type="GO" id="GO:1905515">
    <property type="term" value="P:non-motile cilium assembly"/>
    <property type="evidence" value="ECO:0007669"/>
    <property type="project" value="InterPro"/>
</dbReference>
<dbReference type="PANTHER" id="PTHR44177:SF1">
    <property type="entry name" value="TETRATRICOPEPTIDE REPEAT PROTEIN 8"/>
    <property type="match status" value="1"/>
</dbReference>
<dbReference type="GO" id="GO:0097730">
    <property type="term" value="C:non-motile cilium"/>
    <property type="evidence" value="ECO:0007669"/>
    <property type="project" value="TreeGrafter"/>
</dbReference>